<accession>A0A846TR63</accession>
<dbReference type="Gene3D" id="3.90.470.20">
    <property type="entry name" value="4'-phosphopantetheinyl transferase domain"/>
    <property type="match status" value="1"/>
</dbReference>
<gene>
    <name evidence="1" type="ORF">GTW58_05590</name>
</gene>
<dbReference type="InterPro" id="IPR037143">
    <property type="entry name" value="4-PPantetheinyl_Trfase_dom_sf"/>
</dbReference>
<sequence length="146" mass="15894">MDQPCVVAVGCDTQSARAVRQAWLHHGQRYLNTVLATSEHSGTSMSVEEITQRYALKEAVAKALAVRSDEPWAWRWIAVHKSPAGVEDHDGVPAGAQRWSVHVTDGALQTAQRQGIDQWRAWSWFCGHGVTASGYATVVALTGAKS</sequence>
<dbReference type="GO" id="GO:0000287">
    <property type="term" value="F:magnesium ion binding"/>
    <property type="evidence" value="ECO:0007669"/>
    <property type="project" value="InterPro"/>
</dbReference>
<keyword evidence="2" id="KW-1185">Reference proteome</keyword>
<name>A0A846TR63_9MICC</name>
<proteinExistence type="predicted"/>
<dbReference type="Proteomes" id="UP000521379">
    <property type="component" value="Unassembled WGS sequence"/>
</dbReference>
<dbReference type="RefSeq" id="WP_119932053.1">
    <property type="nucleotide sequence ID" value="NZ_JAAVUN010000008.1"/>
</dbReference>
<dbReference type="SUPFAM" id="SSF56214">
    <property type="entry name" value="4'-phosphopantetheinyl transferase"/>
    <property type="match status" value="1"/>
</dbReference>
<dbReference type="EMBL" id="JAAVUN010000008">
    <property type="protein sequence ID" value="NKE09420.1"/>
    <property type="molecule type" value="Genomic_DNA"/>
</dbReference>
<evidence type="ECO:0000313" key="1">
    <source>
        <dbReference type="EMBL" id="NKE09420.1"/>
    </source>
</evidence>
<protein>
    <submittedName>
        <fullName evidence="1">4'-phosphopantetheinyl transferase superfamily protein</fullName>
    </submittedName>
</protein>
<keyword evidence="1" id="KW-0808">Transferase</keyword>
<organism evidence="1 2">
    <name type="scientific">Kocuria subflava</name>
    <dbReference type="NCBI Taxonomy" id="1736139"/>
    <lineage>
        <taxon>Bacteria</taxon>
        <taxon>Bacillati</taxon>
        <taxon>Actinomycetota</taxon>
        <taxon>Actinomycetes</taxon>
        <taxon>Micrococcales</taxon>
        <taxon>Micrococcaceae</taxon>
        <taxon>Kocuria</taxon>
    </lineage>
</organism>
<dbReference type="AlphaFoldDB" id="A0A846TR63"/>
<reference evidence="1 2" key="1">
    <citation type="submission" date="2020-02" db="EMBL/GenBank/DDBJ databases">
        <authorList>
            <person name="Sun Q."/>
        </authorList>
    </citation>
    <scope>NUCLEOTIDE SEQUENCE [LARGE SCALE GENOMIC DNA]</scope>
    <source>
        <strain evidence="1 2">YIM 13062</strain>
    </source>
</reference>
<evidence type="ECO:0000313" key="2">
    <source>
        <dbReference type="Proteomes" id="UP000521379"/>
    </source>
</evidence>
<dbReference type="GO" id="GO:0008897">
    <property type="term" value="F:holo-[acyl-carrier-protein] synthase activity"/>
    <property type="evidence" value="ECO:0007669"/>
    <property type="project" value="InterPro"/>
</dbReference>
<comment type="caution">
    <text evidence="1">The sequence shown here is derived from an EMBL/GenBank/DDBJ whole genome shotgun (WGS) entry which is preliminary data.</text>
</comment>